<evidence type="ECO:0000256" key="1">
    <source>
        <dbReference type="SAM" id="MobiDB-lite"/>
    </source>
</evidence>
<dbReference type="Proteomes" id="UP001341840">
    <property type="component" value="Unassembled WGS sequence"/>
</dbReference>
<dbReference type="EMBL" id="JASCZI010182429">
    <property type="protein sequence ID" value="MED6187888.1"/>
    <property type="molecule type" value="Genomic_DNA"/>
</dbReference>
<keyword evidence="3" id="KW-1185">Reference proteome</keyword>
<name>A0ABU6WT38_9FABA</name>
<protein>
    <submittedName>
        <fullName evidence="2">Uncharacterized protein</fullName>
    </submittedName>
</protein>
<comment type="caution">
    <text evidence="2">The sequence shown here is derived from an EMBL/GenBank/DDBJ whole genome shotgun (WGS) entry which is preliminary data.</text>
</comment>
<reference evidence="2 3" key="1">
    <citation type="journal article" date="2023" name="Plants (Basel)">
        <title>Bridging the Gap: Combining Genomics and Transcriptomics Approaches to Understand Stylosanthes scabra, an Orphan Legume from the Brazilian Caatinga.</title>
        <authorList>
            <person name="Ferreira-Neto J.R.C."/>
            <person name="da Silva M.D."/>
            <person name="Binneck E."/>
            <person name="de Melo N.F."/>
            <person name="da Silva R.H."/>
            <person name="de Melo A.L.T.M."/>
            <person name="Pandolfi V."/>
            <person name="Bustamante F.O."/>
            <person name="Brasileiro-Vidal A.C."/>
            <person name="Benko-Iseppon A.M."/>
        </authorList>
    </citation>
    <scope>NUCLEOTIDE SEQUENCE [LARGE SCALE GENOMIC DNA]</scope>
    <source>
        <tissue evidence="2">Leaves</tissue>
    </source>
</reference>
<accession>A0ABU6WT38</accession>
<evidence type="ECO:0000313" key="2">
    <source>
        <dbReference type="EMBL" id="MED6187888.1"/>
    </source>
</evidence>
<organism evidence="2 3">
    <name type="scientific">Stylosanthes scabra</name>
    <dbReference type="NCBI Taxonomy" id="79078"/>
    <lineage>
        <taxon>Eukaryota</taxon>
        <taxon>Viridiplantae</taxon>
        <taxon>Streptophyta</taxon>
        <taxon>Embryophyta</taxon>
        <taxon>Tracheophyta</taxon>
        <taxon>Spermatophyta</taxon>
        <taxon>Magnoliopsida</taxon>
        <taxon>eudicotyledons</taxon>
        <taxon>Gunneridae</taxon>
        <taxon>Pentapetalae</taxon>
        <taxon>rosids</taxon>
        <taxon>fabids</taxon>
        <taxon>Fabales</taxon>
        <taxon>Fabaceae</taxon>
        <taxon>Papilionoideae</taxon>
        <taxon>50 kb inversion clade</taxon>
        <taxon>dalbergioids sensu lato</taxon>
        <taxon>Dalbergieae</taxon>
        <taxon>Pterocarpus clade</taxon>
        <taxon>Stylosanthes</taxon>
    </lineage>
</organism>
<feature type="region of interest" description="Disordered" evidence="1">
    <location>
        <begin position="17"/>
        <end position="40"/>
    </location>
</feature>
<evidence type="ECO:0000313" key="3">
    <source>
        <dbReference type="Proteomes" id="UP001341840"/>
    </source>
</evidence>
<feature type="compositionally biased region" description="Polar residues" evidence="1">
    <location>
        <begin position="22"/>
        <end position="33"/>
    </location>
</feature>
<proteinExistence type="predicted"/>
<gene>
    <name evidence="2" type="ORF">PIB30_080784</name>
</gene>
<sequence length="58" mass="7038">MAYYCFRFGLKLKDDKRHSRRLNQPTESSQDSGESTDEEYQSYLTMLWRRHNETSNDD</sequence>